<evidence type="ECO:0000313" key="1">
    <source>
        <dbReference type="EMBL" id="ANH81854.1"/>
    </source>
</evidence>
<dbReference type="EMBL" id="CP015772">
    <property type="protein sequence ID" value="ANH81854.1"/>
    <property type="molecule type" value="Genomic_DNA"/>
</dbReference>
<proteinExistence type="predicted"/>
<dbReference type="Proteomes" id="UP000077667">
    <property type="component" value="Chromosome"/>
</dbReference>
<gene>
    <name evidence="1" type="ORF">A8C56_13485</name>
</gene>
<dbReference type="STRING" id="1176587.A8C56_13485"/>
<accession>A0A1A9I5L8</accession>
<evidence type="ECO:0000313" key="2">
    <source>
        <dbReference type="Proteomes" id="UP000077667"/>
    </source>
</evidence>
<dbReference type="InterPro" id="IPR021345">
    <property type="entry name" value="DUF2961"/>
</dbReference>
<dbReference type="Gene3D" id="2.60.120.1390">
    <property type="match status" value="1"/>
</dbReference>
<sequence length="414" mass="47151">MLKQDVDIRKTGADLKTHKWSALKIVWILWIILLLPDCLHAQALNNDLSALTQIRQGLTSKRVSSYDRSGGTDDFIKIGNNEKKVIFNVEGAGIINHIWITMAPDPAALSRNDILIRMYWDGKEYPSVAAPIGPFFGQGWNEAYDYNALPLSASAVQGRAMVSYFNMPFEKGARIEIENQSGRNIDAFYYYIDYTAMEKLPPHTGRFHSWYNRQLMGASKKEGENEWGILGKSGYNKTGQDNYVIADIKGQGQFVGVNYYVQSPTPMWYGEGDDMIYIDGAKEPTLHGTGTEDYFNTAWCPKTKFSNAYYGYPRVNDAIGWMGRTHLYRFHINDPLFFNSSFRFTIEHGHNNVLTLDLASVAYWYQSEAAPVAAIPDKEGRKPKPLINIGDIHRWRNEWRKNKGNDPGLWGNEQ</sequence>
<dbReference type="KEGG" id="nia:A8C56_13485"/>
<protein>
    <recommendedName>
        <fullName evidence="3">DUF2961 domain-containing protein</fullName>
    </recommendedName>
</protein>
<dbReference type="Pfam" id="PF11175">
    <property type="entry name" value="DUF2961"/>
    <property type="match status" value="1"/>
</dbReference>
<keyword evidence="2" id="KW-1185">Reference proteome</keyword>
<dbReference type="OrthoDB" id="2518538at2"/>
<organism evidence="1 2">
    <name type="scientific">Niabella ginsenosidivorans</name>
    <dbReference type="NCBI Taxonomy" id="1176587"/>
    <lineage>
        <taxon>Bacteria</taxon>
        <taxon>Pseudomonadati</taxon>
        <taxon>Bacteroidota</taxon>
        <taxon>Chitinophagia</taxon>
        <taxon>Chitinophagales</taxon>
        <taxon>Chitinophagaceae</taxon>
        <taxon>Niabella</taxon>
    </lineage>
</organism>
<dbReference type="RefSeq" id="WP_067756960.1">
    <property type="nucleotide sequence ID" value="NZ_CP015772.1"/>
</dbReference>
<evidence type="ECO:0008006" key="3">
    <source>
        <dbReference type="Google" id="ProtNLM"/>
    </source>
</evidence>
<name>A0A1A9I5L8_9BACT</name>
<reference evidence="1 2" key="1">
    <citation type="submission" date="2016-05" db="EMBL/GenBank/DDBJ databases">
        <title>Niabella ginsenosidivorans BS26 whole genome sequencing.</title>
        <authorList>
            <person name="Im W.T."/>
            <person name="Siddiqi M.Z."/>
        </authorList>
    </citation>
    <scope>NUCLEOTIDE SEQUENCE [LARGE SCALE GENOMIC DNA]</scope>
    <source>
        <strain evidence="1 2">BS26</strain>
    </source>
</reference>
<dbReference type="AlphaFoldDB" id="A0A1A9I5L8"/>